<gene>
    <name evidence="1" type="ORF">CC99x_01450</name>
</gene>
<comment type="caution">
    <text evidence="1">The sequence shown here is derived from an EMBL/GenBank/DDBJ whole genome shotgun (WGS) entry which is preliminary data.</text>
</comment>
<proteinExistence type="predicted"/>
<name>A0A0Q9YDH2_9GAMM</name>
<evidence type="ECO:0000313" key="1">
    <source>
        <dbReference type="EMBL" id="KRG18565.1"/>
    </source>
</evidence>
<dbReference type="AlphaFoldDB" id="A0A0Q9YDH2"/>
<dbReference type="EMBL" id="LKHV01000006">
    <property type="protein sequence ID" value="KRG18565.1"/>
    <property type="molecule type" value="Genomic_DNA"/>
</dbReference>
<protein>
    <submittedName>
        <fullName evidence="1">Uncharacterized protein</fullName>
    </submittedName>
</protein>
<organism evidence="1">
    <name type="scientific">Candidatus Berkiella cookevillensis</name>
    <dbReference type="NCBI Taxonomy" id="437022"/>
    <lineage>
        <taxon>Bacteria</taxon>
        <taxon>Pseudomonadati</taxon>
        <taxon>Pseudomonadota</taxon>
        <taxon>Gammaproteobacteria</taxon>
        <taxon>Candidatus Berkiellales</taxon>
        <taxon>Candidatus Berkiellaceae</taxon>
        <taxon>Candidatus Berkiella</taxon>
    </lineage>
</organism>
<accession>A0A0Q9YDH2</accession>
<reference evidence="1" key="1">
    <citation type="submission" date="2015-09" db="EMBL/GenBank/DDBJ databases">
        <title>Draft Genome Sequences of Two Novel Amoeba-resistant Intranuclear Bacteria, Candidatus Berkiella cookevillensis and Candidatus Berkiella aquae.</title>
        <authorList>
            <person name="Mehari Y.T."/>
            <person name="Arivett B.A."/>
            <person name="Farone A.L."/>
            <person name="Gunderson J.H."/>
            <person name="Farone M.B."/>
        </authorList>
    </citation>
    <scope>NUCLEOTIDE SEQUENCE [LARGE SCALE GENOMIC DNA]</scope>
    <source>
        <strain evidence="1">CC99</strain>
    </source>
</reference>
<sequence>MDLRPDSFFTFPYEQNDFLSHFCSLILPHQKKFYMRALSLFYYKLSLYYWSFDYVHLENEGLFEEWMLSLDVAYGEWLEEDEVQKWLGTNLMNIMPTMQRYDQA</sequence>
<dbReference type="STRING" id="437022.CC99x_01450"/>